<sequence>METAGQTLSASLAYSASIRRRGRGWFVEEDDGGSCGIRERGSEKERQRRGNGNPSIPSSSDAGVPTTTHPPPTPSNWRAPEYVLYIHTRALMSVPVLLPALPLLPPPRRRKRKGDREGEREKQHRRVRTVDLERKRDGGCGEGWPKPPLYLSRGTYTRASGTPTSNVVININGAAQYSPDFASLCVYLWSISLLGQASLSPSSPSLSPPRLPPLLFAGRSHAASSPCYGFRVLRRRFTYLVCFGRLKSKGYTRHFLANVRNIEWYLRRNQLSETTRSSDYVGLCPRSLLFLLSLINKLRNVECIFHGDAQVLKRFRINIFSTYIELLLYIKLYQIFDTIVRKYAEKNGFAEISENLAKSQI</sequence>
<evidence type="ECO:0000313" key="3">
    <source>
        <dbReference type="Proteomes" id="UP000078541"/>
    </source>
</evidence>
<organism evidence="2 3">
    <name type="scientific">Trachymyrmex septentrionalis</name>
    <dbReference type="NCBI Taxonomy" id="34720"/>
    <lineage>
        <taxon>Eukaryota</taxon>
        <taxon>Metazoa</taxon>
        <taxon>Ecdysozoa</taxon>
        <taxon>Arthropoda</taxon>
        <taxon>Hexapoda</taxon>
        <taxon>Insecta</taxon>
        <taxon>Pterygota</taxon>
        <taxon>Neoptera</taxon>
        <taxon>Endopterygota</taxon>
        <taxon>Hymenoptera</taxon>
        <taxon>Apocrita</taxon>
        <taxon>Aculeata</taxon>
        <taxon>Formicoidea</taxon>
        <taxon>Formicidae</taxon>
        <taxon>Myrmicinae</taxon>
        <taxon>Trachymyrmex</taxon>
    </lineage>
</organism>
<name>A0A195F7X4_9HYME</name>
<accession>A0A195F7X4</accession>
<keyword evidence="3" id="KW-1185">Reference proteome</keyword>
<dbReference type="EMBL" id="KQ981744">
    <property type="protein sequence ID" value="KYN36481.1"/>
    <property type="molecule type" value="Genomic_DNA"/>
</dbReference>
<dbReference type="AlphaFoldDB" id="A0A195F7X4"/>
<feature type="region of interest" description="Disordered" evidence="1">
    <location>
        <begin position="102"/>
        <end position="126"/>
    </location>
</feature>
<gene>
    <name evidence="2" type="ORF">ALC56_09442</name>
</gene>
<feature type="compositionally biased region" description="Basic and acidic residues" evidence="1">
    <location>
        <begin position="37"/>
        <end position="48"/>
    </location>
</feature>
<feature type="compositionally biased region" description="Polar residues" evidence="1">
    <location>
        <begin position="50"/>
        <end position="61"/>
    </location>
</feature>
<evidence type="ECO:0000256" key="1">
    <source>
        <dbReference type="SAM" id="MobiDB-lite"/>
    </source>
</evidence>
<proteinExistence type="predicted"/>
<feature type="compositionally biased region" description="Basic and acidic residues" evidence="1">
    <location>
        <begin position="114"/>
        <end position="126"/>
    </location>
</feature>
<feature type="region of interest" description="Disordered" evidence="1">
    <location>
        <begin position="29"/>
        <end position="78"/>
    </location>
</feature>
<dbReference type="Proteomes" id="UP000078541">
    <property type="component" value="Unassembled WGS sequence"/>
</dbReference>
<evidence type="ECO:0000313" key="2">
    <source>
        <dbReference type="EMBL" id="KYN36481.1"/>
    </source>
</evidence>
<protein>
    <submittedName>
        <fullName evidence="2">Uncharacterized protein</fullName>
    </submittedName>
</protein>
<reference evidence="2 3" key="1">
    <citation type="submission" date="2016-03" db="EMBL/GenBank/DDBJ databases">
        <title>Trachymyrmex septentrionalis WGS genome.</title>
        <authorList>
            <person name="Nygaard S."/>
            <person name="Hu H."/>
            <person name="Boomsma J."/>
            <person name="Zhang G."/>
        </authorList>
    </citation>
    <scope>NUCLEOTIDE SEQUENCE [LARGE SCALE GENOMIC DNA]</scope>
    <source>
        <strain evidence="2">Tsep2-gDNA-1</strain>
        <tissue evidence="2">Whole body</tissue>
    </source>
</reference>